<evidence type="ECO:0000256" key="1">
    <source>
        <dbReference type="SAM" id="Coils"/>
    </source>
</evidence>
<reference evidence="3 4" key="1">
    <citation type="journal article" date="2013" name="PLoS Genet.">
        <title>The genome and development-dependent transcriptomes of Pyronema confluens: a window into fungal evolution.</title>
        <authorList>
            <person name="Traeger S."/>
            <person name="Altegoer F."/>
            <person name="Freitag M."/>
            <person name="Gabaldon T."/>
            <person name="Kempken F."/>
            <person name="Kumar A."/>
            <person name="Marcet-Houben M."/>
            <person name="Poggeler S."/>
            <person name="Stajich J.E."/>
            <person name="Nowrousian M."/>
        </authorList>
    </citation>
    <scope>NUCLEOTIDE SEQUENCE [LARGE SCALE GENOMIC DNA]</scope>
    <source>
        <strain evidence="4">CBS 100304</strain>
        <tissue evidence="3">Vegetative mycelium</tissue>
    </source>
</reference>
<dbReference type="EMBL" id="HF935655">
    <property type="protein sequence ID" value="CCX31840.1"/>
    <property type="molecule type" value="Genomic_DNA"/>
</dbReference>
<dbReference type="AlphaFoldDB" id="U4LR98"/>
<keyword evidence="1" id="KW-0175">Coiled coil</keyword>
<dbReference type="Proteomes" id="UP000018144">
    <property type="component" value="Unassembled WGS sequence"/>
</dbReference>
<name>U4LR98_PYROM</name>
<evidence type="ECO:0000256" key="2">
    <source>
        <dbReference type="SAM" id="MobiDB-lite"/>
    </source>
</evidence>
<keyword evidence="4" id="KW-1185">Reference proteome</keyword>
<protein>
    <submittedName>
        <fullName evidence="3">Uncharacterized protein</fullName>
    </submittedName>
</protein>
<feature type="coiled-coil region" evidence="1">
    <location>
        <begin position="246"/>
        <end position="277"/>
    </location>
</feature>
<feature type="compositionally biased region" description="Low complexity" evidence="2">
    <location>
        <begin position="400"/>
        <end position="428"/>
    </location>
</feature>
<evidence type="ECO:0000313" key="3">
    <source>
        <dbReference type="EMBL" id="CCX31840.1"/>
    </source>
</evidence>
<proteinExistence type="predicted"/>
<organism evidence="3 4">
    <name type="scientific">Pyronema omphalodes (strain CBS 100304)</name>
    <name type="common">Pyronema confluens</name>
    <dbReference type="NCBI Taxonomy" id="1076935"/>
    <lineage>
        <taxon>Eukaryota</taxon>
        <taxon>Fungi</taxon>
        <taxon>Dikarya</taxon>
        <taxon>Ascomycota</taxon>
        <taxon>Pezizomycotina</taxon>
        <taxon>Pezizomycetes</taxon>
        <taxon>Pezizales</taxon>
        <taxon>Pyronemataceae</taxon>
        <taxon>Pyronema</taxon>
    </lineage>
</organism>
<sequence>MASIDFYCPSYHKQQIIDNCKYLFGDDIDPILVTERYDVTNDENYAIVYNRTIQLDETCVRACVVDRTHSDTSILSVADASQRTLSYSSPTKGKVNLDSSSSFPRNTYQSVVKTYEAIQTLHQLTMNLVTDKAAQEVLLNNKLKEGVEEKLQRLTAETEVDDTIKEGLRQQLYKRARASFKRKEEKRKNEIARKIQDMLDTLDDEDEDDYDAAMDQIILRVQQPSKITTSQNEIDWRGEHVSNIVRDCQRKFREKLKQQKEELTKKFEEEIKIAVQEARDVADQKLVDLQLEHEGVKKTYDETIEGMKQDRTHSDAEKDASIRDLNGELDAKVQALEKACSSVEKEKGFRKKLEDALDVLHQTEMERKQELAEVKAELQRNLQQQHTRSTTTDDTENTDCDTVTEGSQYTPTGSTIDGSTTSTVYGGE</sequence>
<gene>
    <name evidence="3" type="ORF">PCON_11510</name>
</gene>
<evidence type="ECO:0000313" key="4">
    <source>
        <dbReference type="Proteomes" id="UP000018144"/>
    </source>
</evidence>
<accession>U4LR98</accession>
<feature type="region of interest" description="Disordered" evidence="2">
    <location>
        <begin position="376"/>
        <end position="428"/>
    </location>
</feature>
<dbReference type="OrthoDB" id="10421627at2759"/>